<sequence>MGEKYILAKNPFEFSRQQEDQSNDPELMLFKSSQRLHNPNATNNKRINLDAPAILQPNYPPKIDGQDYVQQQQQPDLRQIEDFRHSVKGTISNTMDNQKRFLPICPRFASYFDSNDNVIYSSNGNLLEKFEKKDNTLVFLEAFKVLDPGITIDKICKHPKGFIITGDRRIALFCTIEKKVLARGKHFDHIIAVKSLSDAMIVVLTARKKINILKILEDGSFVDAKNFELNDECTIFTGILYGDTVEELEVFAGGILGSIHRHKPFQGADVLSSYKGHEGMIFAMNICGNKLYTIGDDRSLRVYDINSANELHVVYGHESRIRSLTVTSDEKIFSAGDAICVWKWVDSSLKLVEKHEVGIGKIVHLNVIDKLLLASSMNGAMVTVQIKEKQCQQIEIPDLKNLVVRAFIKTLEGTYFFVNEQKHLYFVSTDTVAQKFIENRNIRFDSLRVSKSGKYIAAASDNKVFLIEAATKKYCTISVEDVIGGEVFIGDELFVIAKDGNGVALSMKNNVFIKKQIFFSRGGLVKCGLAVDDLILFGTAKGYFVAFHKNHLSKEAFHFKVSPKNEPVMDITVINSQLYVITRDDNVYQVVDVFTTIEKPTGFLLVGDEYYIWGFRASEFVFCPLRSPHPLAVYECGGGHRICDVFPVFDSKKNFIGIKYEYIVRGEFKIVAIDISHIQQVIGPFHQSNIYGIAMLNEGRSIVTAGIDTEILLCSINDDGRFSPKWRSTAHLSSIHSLDSVKLRNGIEIIATCGGTSEIRLWNVSENSLNPISVWSCKPDFRYVSIKVRQSLEDDNILYIFTACSIREIQIFSYNISTKKIEKLLSYQNPEPSTFSKVAVSSDLLTIYAATTSGTVTALSWAPGSSKTSYIQSIEASDSGLSAICAVNLDDPNLSKNVCAVGDEGGNFALVDFETESIVLKSSHAHYSTLSDGNLKILDTMSFKTNVGDPIAIVPIDNSCNYLVAGQGIDIVKLV</sequence>
<organism evidence="1 2">
    <name type="scientific">Panagrolaimus sp. ES5</name>
    <dbReference type="NCBI Taxonomy" id="591445"/>
    <lineage>
        <taxon>Eukaryota</taxon>
        <taxon>Metazoa</taxon>
        <taxon>Ecdysozoa</taxon>
        <taxon>Nematoda</taxon>
        <taxon>Chromadorea</taxon>
        <taxon>Rhabditida</taxon>
        <taxon>Tylenchina</taxon>
        <taxon>Panagrolaimomorpha</taxon>
        <taxon>Panagrolaimoidea</taxon>
        <taxon>Panagrolaimidae</taxon>
        <taxon>Panagrolaimus</taxon>
    </lineage>
</organism>
<evidence type="ECO:0000313" key="1">
    <source>
        <dbReference type="Proteomes" id="UP000887579"/>
    </source>
</evidence>
<evidence type="ECO:0000313" key="2">
    <source>
        <dbReference type="WBParaSite" id="ES5_v2.g16454.t1"/>
    </source>
</evidence>
<accession>A0AC34FHI2</accession>
<name>A0AC34FHI2_9BILA</name>
<dbReference type="WBParaSite" id="ES5_v2.g16454.t1">
    <property type="protein sequence ID" value="ES5_v2.g16454.t1"/>
    <property type="gene ID" value="ES5_v2.g16454"/>
</dbReference>
<proteinExistence type="predicted"/>
<reference evidence="2" key="1">
    <citation type="submission" date="2022-11" db="UniProtKB">
        <authorList>
            <consortium name="WormBaseParasite"/>
        </authorList>
    </citation>
    <scope>IDENTIFICATION</scope>
</reference>
<dbReference type="Proteomes" id="UP000887579">
    <property type="component" value="Unplaced"/>
</dbReference>
<protein>
    <submittedName>
        <fullName evidence="2">Uncharacterized protein</fullName>
    </submittedName>
</protein>